<reference evidence="9 10" key="1">
    <citation type="journal article" date="2016" name="Nat. Commun.">
        <title>Thousands of microbial genomes shed light on interconnected biogeochemical processes in an aquifer system.</title>
        <authorList>
            <person name="Anantharaman K."/>
            <person name="Brown C.T."/>
            <person name="Hug L.A."/>
            <person name="Sharon I."/>
            <person name="Castelle C.J."/>
            <person name="Probst A.J."/>
            <person name="Thomas B.C."/>
            <person name="Singh A."/>
            <person name="Wilkins M.J."/>
            <person name="Karaoz U."/>
            <person name="Brodie E.L."/>
            <person name="Williams K.H."/>
            <person name="Hubbard S.S."/>
            <person name="Banfield J.F."/>
        </authorList>
    </citation>
    <scope>NUCLEOTIDE SEQUENCE [LARGE SCALE GENOMIC DNA]</scope>
</reference>
<comment type="caution">
    <text evidence="9">The sequence shown here is derived from an EMBL/GenBank/DDBJ whole genome shotgun (WGS) entry which is preliminary data.</text>
</comment>
<evidence type="ECO:0000313" key="10">
    <source>
        <dbReference type="Proteomes" id="UP000177982"/>
    </source>
</evidence>
<feature type="domain" description="Cation efflux protein transmembrane" evidence="8">
    <location>
        <begin position="10"/>
        <end position="220"/>
    </location>
</feature>
<feature type="transmembrane region" description="Helical" evidence="7">
    <location>
        <begin position="96"/>
        <end position="115"/>
    </location>
</feature>
<dbReference type="InterPro" id="IPR058533">
    <property type="entry name" value="Cation_efflux_TM"/>
</dbReference>
<evidence type="ECO:0000256" key="3">
    <source>
        <dbReference type="ARBA" id="ARBA00022448"/>
    </source>
</evidence>
<dbReference type="InterPro" id="IPR027469">
    <property type="entry name" value="Cation_efflux_TMD_sf"/>
</dbReference>
<dbReference type="AlphaFoldDB" id="A0A1G2KZN5"/>
<comment type="similarity">
    <text evidence="2">Belongs to the cation diffusion facilitator (CDF) transporter (TC 2.A.4) family.</text>
</comment>
<evidence type="ECO:0000256" key="5">
    <source>
        <dbReference type="ARBA" id="ARBA00022989"/>
    </source>
</evidence>
<protein>
    <recommendedName>
        <fullName evidence="8">Cation efflux protein transmembrane domain-containing protein</fullName>
    </recommendedName>
</protein>
<feature type="transmembrane region" description="Helical" evidence="7">
    <location>
        <begin position="127"/>
        <end position="145"/>
    </location>
</feature>
<dbReference type="GO" id="GO:0015093">
    <property type="term" value="F:ferrous iron transmembrane transporter activity"/>
    <property type="evidence" value="ECO:0007669"/>
    <property type="project" value="TreeGrafter"/>
</dbReference>
<evidence type="ECO:0000256" key="4">
    <source>
        <dbReference type="ARBA" id="ARBA00022692"/>
    </source>
</evidence>
<dbReference type="Pfam" id="PF01545">
    <property type="entry name" value="Cation_efflux"/>
    <property type="match status" value="1"/>
</dbReference>
<dbReference type="GO" id="GO:0015341">
    <property type="term" value="F:zinc efflux antiporter activity"/>
    <property type="evidence" value="ECO:0007669"/>
    <property type="project" value="TreeGrafter"/>
</dbReference>
<evidence type="ECO:0000256" key="2">
    <source>
        <dbReference type="ARBA" id="ARBA00008114"/>
    </source>
</evidence>
<keyword evidence="5 7" id="KW-1133">Transmembrane helix</keyword>
<dbReference type="GO" id="GO:0006882">
    <property type="term" value="P:intracellular zinc ion homeostasis"/>
    <property type="evidence" value="ECO:0007669"/>
    <property type="project" value="TreeGrafter"/>
</dbReference>
<keyword evidence="3" id="KW-0813">Transport</keyword>
<dbReference type="Gene3D" id="1.20.1510.10">
    <property type="entry name" value="Cation efflux protein transmembrane domain"/>
    <property type="match status" value="1"/>
</dbReference>
<proteinExistence type="inferred from homology"/>
<dbReference type="PANTHER" id="PTHR43840:SF15">
    <property type="entry name" value="MITOCHONDRIAL METAL TRANSPORTER 1-RELATED"/>
    <property type="match status" value="1"/>
</dbReference>
<evidence type="ECO:0000256" key="7">
    <source>
        <dbReference type="SAM" id="Phobius"/>
    </source>
</evidence>
<organism evidence="9 10">
    <name type="scientific">Candidatus Sungbacteria bacterium RIFCSPLOWO2_01_FULL_47_10</name>
    <dbReference type="NCBI Taxonomy" id="1802276"/>
    <lineage>
        <taxon>Bacteria</taxon>
        <taxon>Candidatus Sungiibacteriota</taxon>
    </lineage>
</organism>
<dbReference type="InterPro" id="IPR002524">
    <property type="entry name" value="Cation_efflux"/>
</dbReference>
<dbReference type="EMBL" id="MHQO01000067">
    <property type="protein sequence ID" value="OHA04878.1"/>
    <property type="molecule type" value="Genomic_DNA"/>
</dbReference>
<dbReference type="NCBIfam" id="TIGR01297">
    <property type="entry name" value="CDF"/>
    <property type="match status" value="1"/>
</dbReference>
<dbReference type="InterPro" id="IPR050291">
    <property type="entry name" value="CDF_Transporter"/>
</dbReference>
<sequence length="315" mass="34528">MGYKTVMGMVIAMYAVKVILKLGVGFFVGSEMLIGDGFHNLSDIGEAFIVIMAMKLARRKPNERFPLGYMNIESLGSLVIGVLLMLLAFRMILVSVAGGLSFAGIGVASSVLSWVYHAESTFDSGELLILIAVTLSSTIVSVFMSRLEIRAGKRLGSQLMVDDGKETKSDAWVEGMTFAGVIANFFTHSAAPEFIVVAFLGYKLFSTGREIIKPALDTLLLRSIDREHEKGIMDIAKNSGVLGVESLRTMRVGRRMVVVNAKLLVPPTMTTSEQVLHKYALCRSLIMFLADCGYLDAKYEIRYGFPNEPPFEISP</sequence>
<evidence type="ECO:0000256" key="1">
    <source>
        <dbReference type="ARBA" id="ARBA00004141"/>
    </source>
</evidence>
<dbReference type="Proteomes" id="UP000177982">
    <property type="component" value="Unassembled WGS sequence"/>
</dbReference>
<dbReference type="SUPFAM" id="SSF161111">
    <property type="entry name" value="Cation efflux protein transmembrane domain-like"/>
    <property type="match status" value="1"/>
</dbReference>
<gene>
    <name evidence="9" type="ORF">A2934_00900</name>
</gene>
<evidence type="ECO:0000256" key="6">
    <source>
        <dbReference type="ARBA" id="ARBA00023136"/>
    </source>
</evidence>
<dbReference type="GO" id="GO:0015086">
    <property type="term" value="F:cadmium ion transmembrane transporter activity"/>
    <property type="evidence" value="ECO:0007669"/>
    <property type="project" value="TreeGrafter"/>
</dbReference>
<keyword evidence="6 7" id="KW-0472">Membrane</keyword>
<evidence type="ECO:0000259" key="8">
    <source>
        <dbReference type="Pfam" id="PF01545"/>
    </source>
</evidence>
<keyword evidence="4 7" id="KW-0812">Transmembrane</keyword>
<evidence type="ECO:0000313" key="9">
    <source>
        <dbReference type="EMBL" id="OHA04878.1"/>
    </source>
</evidence>
<feature type="transmembrane region" description="Helical" evidence="7">
    <location>
        <begin position="69"/>
        <end position="89"/>
    </location>
</feature>
<feature type="transmembrane region" description="Helical" evidence="7">
    <location>
        <begin position="6"/>
        <end position="28"/>
    </location>
</feature>
<dbReference type="PANTHER" id="PTHR43840">
    <property type="entry name" value="MITOCHONDRIAL METAL TRANSPORTER 1-RELATED"/>
    <property type="match status" value="1"/>
</dbReference>
<accession>A0A1G2KZN5</accession>
<comment type="subcellular location">
    <subcellularLocation>
        <location evidence="1">Membrane</location>
        <topology evidence="1">Multi-pass membrane protein</topology>
    </subcellularLocation>
</comment>
<dbReference type="GO" id="GO:0005886">
    <property type="term" value="C:plasma membrane"/>
    <property type="evidence" value="ECO:0007669"/>
    <property type="project" value="TreeGrafter"/>
</dbReference>
<name>A0A1G2KZN5_9BACT</name>